<keyword evidence="2" id="KW-0732">Signal</keyword>
<feature type="signal peptide" evidence="2">
    <location>
        <begin position="1"/>
        <end position="19"/>
    </location>
</feature>
<evidence type="ECO:0000256" key="1">
    <source>
        <dbReference type="SAM" id="MobiDB-lite"/>
    </source>
</evidence>
<accession>A0AAE3FHE0</accession>
<feature type="compositionally biased region" description="Basic and acidic residues" evidence="1">
    <location>
        <begin position="46"/>
        <end position="61"/>
    </location>
</feature>
<dbReference type="AlphaFoldDB" id="A0AAE3FHE0"/>
<evidence type="ECO:0000313" key="4">
    <source>
        <dbReference type="Proteomes" id="UP001139365"/>
    </source>
</evidence>
<comment type="caution">
    <text evidence="3">The sequence shown here is derived from an EMBL/GenBank/DDBJ whole genome shotgun (WGS) entry which is preliminary data.</text>
</comment>
<gene>
    <name evidence="3" type="ORF">MR241_01530</name>
</gene>
<proteinExistence type="predicted"/>
<dbReference type="Gene3D" id="2.60.120.260">
    <property type="entry name" value="Galactose-binding domain-like"/>
    <property type="match status" value="1"/>
</dbReference>
<evidence type="ECO:0000313" key="3">
    <source>
        <dbReference type="EMBL" id="MCI5754957.1"/>
    </source>
</evidence>
<dbReference type="PROSITE" id="PS51257">
    <property type="entry name" value="PROKAR_LIPOPROTEIN"/>
    <property type="match status" value="1"/>
</dbReference>
<feature type="compositionally biased region" description="Polar residues" evidence="1">
    <location>
        <begin position="31"/>
        <end position="45"/>
    </location>
</feature>
<sequence>MQKRIISVLMCLAMLTAFAGCKESGKKPGESSGTKNTAAPSASSTKETDPPQDDESKYDYNPRIDNAYRKDARTILFTVDTAVKDPDGNLYTHIYAAAAPDGEPIARAISADSYEADKELSKTWGAEFDTDLPEKCWICFEEPDGDGDGDLKTVLCDVVELGIYGGVQKGGRRIAAIETTDKVIDAVKWTAFPLADAKFEAPDGIPVQRDVLIENAVICTFVRDTNGYCEFTYTGSGLRLAMLCNVQDEGRTCHNVPALKMYLDGEEYTTISMTDFSKYFWKAAPDIVFEDLTIPYGTHTVKFVNTTEGEFDSAAAYYCGIYYIK</sequence>
<dbReference type="EMBL" id="JALEMU010000027">
    <property type="protein sequence ID" value="MCI5754957.1"/>
    <property type="molecule type" value="Genomic_DNA"/>
</dbReference>
<reference evidence="3 4" key="1">
    <citation type="submission" date="2022-03" db="EMBL/GenBank/DDBJ databases">
        <title>Metagenome-assembled genomes from swine fecal metagenomes.</title>
        <authorList>
            <person name="Holman D.B."/>
            <person name="Kommadath A."/>
        </authorList>
    </citation>
    <scope>NUCLEOTIDE SEQUENCE [LARGE SCALE GENOMIC DNA]</scope>
    <source>
        <strain evidence="3">SUG147</strain>
    </source>
</reference>
<feature type="chain" id="PRO_5042087901" evidence="2">
    <location>
        <begin position="20"/>
        <end position="325"/>
    </location>
</feature>
<protein>
    <submittedName>
        <fullName evidence="3">Uncharacterized protein</fullName>
    </submittedName>
</protein>
<organism evidence="3 4">
    <name type="scientific">Candidatus Colimorpha enterica</name>
    <dbReference type="NCBI Taxonomy" id="3083063"/>
    <lineage>
        <taxon>Bacteria</taxon>
        <taxon>Pseudomonadati</taxon>
        <taxon>Bacteroidota</taxon>
        <taxon>Bacteroidia</taxon>
        <taxon>Bacteroidales</taxon>
        <taxon>Candidatus Colimorpha</taxon>
    </lineage>
</organism>
<name>A0AAE3FHE0_9BACT</name>
<dbReference type="Proteomes" id="UP001139365">
    <property type="component" value="Unassembled WGS sequence"/>
</dbReference>
<evidence type="ECO:0000256" key="2">
    <source>
        <dbReference type="SAM" id="SignalP"/>
    </source>
</evidence>
<feature type="region of interest" description="Disordered" evidence="1">
    <location>
        <begin position="22"/>
        <end position="61"/>
    </location>
</feature>